<feature type="transmembrane region" description="Helical" evidence="6">
    <location>
        <begin position="49"/>
        <end position="67"/>
    </location>
</feature>
<evidence type="ECO:0000256" key="1">
    <source>
        <dbReference type="ARBA" id="ARBA00004141"/>
    </source>
</evidence>
<reference evidence="8 9" key="1">
    <citation type="submission" date="2016-12" db="EMBL/GenBank/DDBJ databases">
        <title>Genome Mining:The Detection of Biosynthetic Gene Clusters to Aid in the Expression of Curamycin A produced by Streptomyces sp. strain CZA14.</title>
        <authorList>
            <person name="Durrell K.A."/>
            <person name="Kirby B.M."/>
            <person name="Khan W."/>
            <person name="Mthethwa T."/>
            <person name="Le Roes-Hill M."/>
        </authorList>
    </citation>
    <scope>NUCLEOTIDE SEQUENCE [LARGE SCALE GENOMIC DNA]</scope>
    <source>
        <strain evidence="8 9">CZA14</strain>
    </source>
</reference>
<dbReference type="RefSeq" id="WP_086173290.1">
    <property type="nucleotide sequence ID" value="NZ_MRYD01000379.1"/>
</dbReference>
<sequence length="300" mass="30005">MSARSSVSATPSSRSGVALLVLAGVLWGTGGLAGSLLASRTGLTPVAVAAYRLLTGGLLITGYALITGRLTGVPRSRRALARIATAGLLLACFQAAYFAAIAATSVGLATLTTMVAVPVLITAGAACLDRRRPSRRALLSLAVALAGLFLLIGSPEAGPHRAAGTGLALLAAAGFAALSLDRRAALPGLDRTTTTGLGFISGGLLLVPIALTTGMGIPARPEAIAAVLFLGLVPTAIAYSSYFLGLRQAGPGAAQIAVLLEPLTATLLAVLVHGEQLTGRQIAGALLILLSTTVREDSTA</sequence>
<gene>
    <name evidence="8" type="ORF">OQI_35725</name>
</gene>
<protein>
    <submittedName>
        <fullName evidence="8">EamA family transporter</fullName>
    </submittedName>
</protein>
<feature type="transmembrane region" description="Helical" evidence="6">
    <location>
        <begin position="137"/>
        <end position="155"/>
    </location>
</feature>
<feature type="transmembrane region" description="Helical" evidence="6">
    <location>
        <begin position="192"/>
        <end position="211"/>
    </location>
</feature>
<dbReference type="Proteomes" id="UP000194266">
    <property type="component" value="Unassembled WGS sequence"/>
</dbReference>
<evidence type="ECO:0000313" key="8">
    <source>
        <dbReference type="EMBL" id="OSZ55940.1"/>
    </source>
</evidence>
<evidence type="ECO:0000256" key="6">
    <source>
        <dbReference type="SAM" id="Phobius"/>
    </source>
</evidence>
<feature type="domain" description="EamA" evidence="7">
    <location>
        <begin position="164"/>
        <end position="293"/>
    </location>
</feature>
<proteinExistence type="inferred from homology"/>
<dbReference type="SUPFAM" id="SSF103481">
    <property type="entry name" value="Multidrug resistance efflux transporter EmrE"/>
    <property type="match status" value="2"/>
</dbReference>
<accession>A0ABX3Y946</accession>
<dbReference type="InterPro" id="IPR037185">
    <property type="entry name" value="EmrE-like"/>
</dbReference>
<dbReference type="PANTHER" id="PTHR32322">
    <property type="entry name" value="INNER MEMBRANE TRANSPORTER"/>
    <property type="match status" value="1"/>
</dbReference>
<feature type="domain" description="EamA" evidence="7">
    <location>
        <begin position="15"/>
        <end position="152"/>
    </location>
</feature>
<dbReference type="EMBL" id="MRYD01000379">
    <property type="protein sequence ID" value="OSZ55940.1"/>
    <property type="molecule type" value="Genomic_DNA"/>
</dbReference>
<feature type="transmembrane region" description="Helical" evidence="6">
    <location>
        <begin position="106"/>
        <end position="128"/>
    </location>
</feature>
<organism evidence="8 9">
    <name type="scientific">Streptomyces pharetrae CZA14</name>
    <dbReference type="NCBI Taxonomy" id="1144883"/>
    <lineage>
        <taxon>Bacteria</taxon>
        <taxon>Bacillati</taxon>
        <taxon>Actinomycetota</taxon>
        <taxon>Actinomycetes</taxon>
        <taxon>Kitasatosporales</taxon>
        <taxon>Streptomycetaceae</taxon>
        <taxon>Streptomyces</taxon>
    </lineage>
</organism>
<feature type="transmembrane region" description="Helical" evidence="6">
    <location>
        <begin position="161"/>
        <end position="180"/>
    </location>
</feature>
<keyword evidence="4 6" id="KW-1133">Transmembrane helix</keyword>
<dbReference type="InterPro" id="IPR000620">
    <property type="entry name" value="EamA_dom"/>
</dbReference>
<feature type="transmembrane region" description="Helical" evidence="6">
    <location>
        <begin position="223"/>
        <end position="244"/>
    </location>
</feature>
<dbReference type="InterPro" id="IPR050638">
    <property type="entry name" value="AA-Vitamin_Transporters"/>
</dbReference>
<dbReference type="PANTHER" id="PTHR32322:SF2">
    <property type="entry name" value="EAMA DOMAIN-CONTAINING PROTEIN"/>
    <property type="match status" value="1"/>
</dbReference>
<evidence type="ECO:0000256" key="4">
    <source>
        <dbReference type="ARBA" id="ARBA00022989"/>
    </source>
</evidence>
<evidence type="ECO:0000256" key="2">
    <source>
        <dbReference type="ARBA" id="ARBA00007362"/>
    </source>
</evidence>
<keyword evidence="3 6" id="KW-0812">Transmembrane</keyword>
<evidence type="ECO:0000313" key="9">
    <source>
        <dbReference type="Proteomes" id="UP000194266"/>
    </source>
</evidence>
<keyword evidence="5 6" id="KW-0472">Membrane</keyword>
<evidence type="ECO:0000256" key="3">
    <source>
        <dbReference type="ARBA" id="ARBA00022692"/>
    </source>
</evidence>
<evidence type="ECO:0000256" key="5">
    <source>
        <dbReference type="ARBA" id="ARBA00023136"/>
    </source>
</evidence>
<comment type="caution">
    <text evidence="8">The sequence shown here is derived from an EMBL/GenBank/DDBJ whole genome shotgun (WGS) entry which is preliminary data.</text>
</comment>
<feature type="transmembrane region" description="Helical" evidence="6">
    <location>
        <begin position="79"/>
        <end position="100"/>
    </location>
</feature>
<comment type="subcellular location">
    <subcellularLocation>
        <location evidence="1">Membrane</location>
        <topology evidence="1">Multi-pass membrane protein</topology>
    </subcellularLocation>
</comment>
<evidence type="ECO:0000259" key="7">
    <source>
        <dbReference type="Pfam" id="PF00892"/>
    </source>
</evidence>
<comment type="similarity">
    <text evidence="2">Belongs to the EamA transporter family.</text>
</comment>
<keyword evidence="9" id="KW-1185">Reference proteome</keyword>
<name>A0ABX3Y946_9ACTN</name>
<dbReference type="Pfam" id="PF00892">
    <property type="entry name" value="EamA"/>
    <property type="match status" value="2"/>
</dbReference>